<sequence>MFKGIDYYDIENDLPRATRQLRDTIRSFVDREVLPVIREHYRVGTFPRQLVPRLAELGAFTAGLTGGDRPPLDSVTYGLLMQELERGDSALRSFASVQGALVMYPIRAFGSKAQQERWLPLLASGRAIGCFGLTEPGGGSDPAAMSTWAEKQGDGYRLQGYKMWITNGTIADVALIWAKLDGAVRGFLVERGTPGFTASEITGKLSHRASDTGSLVLDNVTVPAGSILPKAGGLKNALACLDQARYGIAWGALGAAQACFDEVLAFTGQRQTFGRPLAARQLVQAKLADMLTEITKGQLLALQLARLREAGRLRPEQVCLAKRNNVRMALEVARTAREMLGANGISDGYQSMRHLCNLESVDTYEGTYEVHTLAIGRDLTGISAFS</sequence>
<keyword evidence="17" id="KW-1185">Reference proteome</keyword>
<dbReference type="Proteomes" id="UP001317705">
    <property type="component" value="Chromosome"/>
</dbReference>
<evidence type="ECO:0000259" key="13">
    <source>
        <dbReference type="Pfam" id="PF00441"/>
    </source>
</evidence>
<keyword evidence="7 12" id="KW-0560">Oxidoreductase</keyword>
<organism evidence="16 17">
    <name type="scientific">Geotalea uraniireducens</name>
    <dbReference type="NCBI Taxonomy" id="351604"/>
    <lineage>
        <taxon>Bacteria</taxon>
        <taxon>Pseudomonadati</taxon>
        <taxon>Thermodesulfobacteriota</taxon>
        <taxon>Desulfuromonadia</taxon>
        <taxon>Geobacterales</taxon>
        <taxon>Geobacteraceae</taxon>
        <taxon>Geotalea</taxon>
    </lineage>
</organism>
<dbReference type="EC" id="1.3.8.6" evidence="10"/>
<comment type="cofactor">
    <cofactor evidence="1 12">
        <name>FAD</name>
        <dbReference type="ChEBI" id="CHEBI:57692"/>
    </cofactor>
</comment>
<keyword evidence="6" id="KW-0809">Transit peptide</keyword>
<evidence type="ECO:0000256" key="9">
    <source>
        <dbReference type="ARBA" id="ARBA00037927"/>
    </source>
</evidence>
<dbReference type="Pfam" id="PF02770">
    <property type="entry name" value="Acyl-CoA_dh_M"/>
    <property type="match status" value="1"/>
</dbReference>
<dbReference type="SUPFAM" id="SSF47203">
    <property type="entry name" value="Acyl-CoA dehydrogenase C-terminal domain-like"/>
    <property type="match status" value="1"/>
</dbReference>
<evidence type="ECO:0000256" key="7">
    <source>
        <dbReference type="ARBA" id="ARBA00023002"/>
    </source>
</evidence>
<feature type="domain" description="Acyl-CoA dehydrogenase/oxidase C-terminal" evidence="13">
    <location>
        <begin position="232"/>
        <end position="379"/>
    </location>
</feature>
<dbReference type="InterPro" id="IPR006091">
    <property type="entry name" value="Acyl-CoA_Oxase/DH_mid-dom"/>
</dbReference>
<feature type="domain" description="Acyl-CoA oxidase/dehydrogenase middle" evidence="14">
    <location>
        <begin position="130"/>
        <end position="220"/>
    </location>
</feature>
<evidence type="ECO:0000259" key="15">
    <source>
        <dbReference type="Pfam" id="PF02771"/>
    </source>
</evidence>
<dbReference type="Gene3D" id="1.10.540.10">
    <property type="entry name" value="Acyl-CoA dehydrogenase/oxidase, N-terminal domain"/>
    <property type="match status" value="1"/>
</dbReference>
<evidence type="ECO:0000256" key="10">
    <source>
        <dbReference type="ARBA" id="ARBA00039033"/>
    </source>
</evidence>
<feature type="domain" description="Acyl-CoA dehydrogenase/oxidase N-terminal" evidence="15">
    <location>
        <begin position="18"/>
        <end position="125"/>
    </location>
</feature>
<dbReference type="InterPro" id="IPR036250">
    <property type="entry name" value="AcylCo_DH-like_C"/>
</dbReference>
<name>A0ABM8EKR9_9BACT</name>
<keyword evidence="4 12" id="KW-0285">Flavoprotein</keyword>
<dbReference type="InterPro" id="IPR037069">
    <property type="entry name" value="AcylCoA_DH/ox_N_sf"/>
</dbReference>
<comment type="catalytic activity">
    <reaction evidence="11">
        <text>glutaryl-CoA + oxidized [electron-transfer flavoprotein] + 2 H(+) = (2E)-butenoyl-CoA + reduced [electron-transfer flavoprotein] + CO2</text>
        <dbReference type="Rhea" id="RHEA:13389"/>
        <dbReference type="Rhea" id="RHEA-COMP:10685"/>
        <dbReference type="Rhea" id="RHEA-COMP:10686"/>
        <dbReference type="ChEBI" id="CHEBI:15378"/>
        <dbReference type="ChEBI" id="CHEBI:16526"/>
        <dbReference type="ChEBI" id="CHEBI:57332"/>
        <dbReference type="ChEBI" id="CHEBI:57378"/>
        <dbReference type="ChEBI" id="CHEBI:57692"/>
        <dbReference type="ChEBI" id="CHEBI:58307"/>
        <dbReference type="EC" id="1.3.8.6"/>
    </reaction>
</comment>
<dbReference type="Gene3D" id="2.40.110.10">
    <property type="entry name" value="Butyryl-CoA Dehydrogenase, subunit A, domain 2"/>
    <property type="match status" value="1"/>
</dbReference>
<gene>
    <name evidence="16" type="ORF">GURASL_19230</name>
</gene>
<evidence type="ECO:0000256" key="5">
    <source>
        <dbReference type="ARBA" id="ARBA00022827"/>
    </source>
</evidence>
<dbReference type="PROSITE" id="PS00072">
    <property type="entry name" value="ACYL_COA_DH_1"/>
    <property type="match status" value="1"/>
</dbReference>
<comment type="similarity">
    <text evidence="2 12">Belongs to the acyl-CoA dehydrogenase family.</text>
</comment>
<evidence type="ECO:0000256" key="8">
    <source>
        <dbReference type="ARBA" id="ARBA00037899"/>
    </source>
</evidence>
<dbReference type="Pfam" id="PF00441">
    <property type="entry name" value="Acyl-CoA_dh_1"/>
    <property type="match status" value="1"/>
</dbReference>
<dbReference type="InterPro" id="IPR006089">
    <property type="entry name" value="Acyl-CoA_DH_CS"/>
</dbReference>
<evidence type="ECO:0000256" key="4">
    <source>
        <dbReference type="ARBA" id="ARBA00022630"/>
    </source>
</evidence>
<comment type="subunit">
    <text evidence="3">Homotetramer.</text>
</comment>
<dbReference type="InterPro" id="IPR009100">
    <property type="entry name" value="AcylCoA_DH/oxidase_NM_dom_sf"/>
</dbReference>
<evidence type="ECO:0000256" key="2">
    <source>
        <dbReference type="ARBA" id="ARBA00009347"/>
    </source>
</evidence>
<evidence type="ECO:0000256" key="6">
    <source>
        <dbReference type="ARBA" id="ARBA00022946"/>
    </source>
</evidence>
<evidence type="ECO:0000256" key="12">
    <source>
        <dbReference type="RuleBase" id="RU362125"/>
    </source>
</evidence>
<dbReference type="InterPro" id="IPR013786">
    <property type="entry name" value="AcylCoA_DH/ox_N"/>
</dbReference>
<dbReference type="SUPFAM" id="SSF56645">
    <property type="entry name" value="Acyl-CoA dehydrogenase NM domain-like"/>
    <property type="match status" value="1"/>
</dbReference>
<accession>A0ABM8EKR9</accession>
<protein>
    <recommendedName>
        <fullName evidence="10">glutaryl-CoA dehydrogenase (ETF)</fullName>
        <ecNumber evidence="10">1.3.8.6</ecNumber>
    </recommendedName>
</protein>
<dbReference type="Gene3D" id="1.20.140.10">
    <property type="entry name" value="Butyryl-CoA Dehydrogenase, subunit A, domain 3"/>
    <property type="match status" value="1"/>
</dbReference>
<evidence type="ECO:0000313" key="17">
    <source>
        <dbReference type="Proteomes" id="UP001317705"/>
    </source>
</evidence>
<evidence type="ECO:0000256" key="3">
    <source>
        <dbReference type="ARBA" id="ARBA00011881"/>
    </source>
</evidence>
<dbReference type="Pfam" id="PF02771">
    <property type="entry name" value="Acyl-CoA_dh_N"/>
    <property type="match status" value="1"/>
</dbReference>
<evidence type="ECO:0000259" key="14">
    <source>
        <dbReference type="Pfam" id="PF02770"/>
    </source>
</evidence>
<dbReference type="InterPro" id="IPR009075">
    <property type="entry name" value="AcylCo_DH/oxidase_C"/>
</dbReference>
<evidence type="ECO:0000256" key="11">
    <source>
        <dbReference type="ARBA" id="ARBA00049493"/>
    </source>
</evidence>
<comment type="pathway">
    <text evidence="9">Amino-acid metabolism; tryptophan metabolism.</text>
</comment>
<dbReference type="RefSeq" id="WP_282003770.1">
    <property type="nucleotide sequence ID" value="NZ_AP027151.1"/>
</dbReference>
<dbReference type="PANTHER" id="PTHR42807:SF1">
    <property type="entry name" value="GLUTARYL-COA DEHYDROGENASE, MITOCHONDRIAL"/>
    <property type="match status" value="1"/>
</dbReference>
<comment type="pathway">
    <text evidence="8">Amino-acid metabolism; lysine degradation.</text>
</comment>
<reference evidence="16 17" key="1">
    <citation type="submission" date="2022-12" db="EMBL/GenBank/DDBJ databases">
        <title>Polyphasic characterization of Geotalea uranireducens NIT-SL11 newly isolated from a complex of sewage sludge and microbially reduced graphene oxide.</title>
        <authorList>
            <person name="Xie L."/>
            <person name="Yoshida N."/>
            <person name="Meng L."/>
        </authorList>
    </citation>
    <scope>NUCLEOTIDE SEQUENCE [LARGE SCALE GENOMIC DNA]</scope>
    <source>
        <strain evidence="16 17">NIT-SL11</strain>
    </source>
</reference>
<proteinExistence type="inferred from homology"/>
<evidence type="ECO:0000256" key="1">
    <source>
        <dbReference type="ARBA" id="ARBA00001974"/>
    </source>
</evidence>
<keyword evidence="5 12" id="KW-0274">FAD</keyword>
<dbReference type="InterPro" id="IPR052033">
    <property type="entry name" value="Glutaryl-CoA_DH_mitochondrial"/>
</dbReference>
<dbReference type="InterPro" id="IPR046373">
    <property type="entry name" value="Acyl-CoA_Oxase/DH_mid-dom_sf"/>
</dbReference>
<dbReference type="PANTHER" id="PTHR42807">
    <property type="entry name" value="GLUTARYL-COA DEHYDROGENASE, MITOCHONDRIAL"/>
    <property type="match status" value="1"/>
</dbReference>
<dbReference type="EMBL" id="AP027151">
    <property type="protein sequence ID" value="BDV43000.1"/>
    <property type="molecule type" value="Genomic_DNA"/>
</dbReference>
<evidence type="ECO:0000313" key="16">
    <source>
        <dbReference type="EMBL" id="BDV43000.1"/>
    </source>
</evidence>